<protein>
    <recommendedName>
        <fullName evidence="3">Conserved oligomeric Golgi complex subunit 7</fullName>
    </recommendedName>
    <alternativeName>
        <fullName evidence="8">Component of oligomeric Golgi complex 7</fullName>
    </alternativeName>
</protein>
<keyword evidence="6" id="KW-0333">Golgi apparatus</keyword>
<dbReference type="GO" id="GO:0000139">
    <property type="term" value="C:Golgi membrane"/>
    <property type="evidence" value="ECO:0007669"/>
    <property type="project" value="UniProtKB-SubCell"/>
</dbReference>
<evidence type="ECO:0000313" key="10">
    <source>
        <dbReference type="Proteomes" id="UP001161247"/>
    </source>
</evidence>
<dbReference type="GO" id="GO:0007030">
    <property type="term" value="P:Golgi organization"/>
    <property type="evidence" value="ECO:0007669"/>
    <property type="project" value="TreeGrafter"/>
</dbReference>
<evidence type="ECO:0000256" key="5">
    <source>
        <dbReference type="ARBA" id="ARBA00022927"/>
    </source>
</evidence>
<name>A0AAV1DL39_OLDCO</name>
<evidence type="ECO:0000256" key="3">
    <source>
        <dbReference type="ARBA" id="ARBA00020984"/>
    </source>
</evidence>
<dbReference type="GO" id="GO:0017119">
    <property type="term" value="C:Golgi transport complex"/>
    <property type="evidence" value="ECO:0007669"/>
    <property type="project" value="InterPro"/>
</dbReference>
<evidence type="ECO:0000256" key="2">
    <source>
        <dbReference type="ARBA" id="ARBA00005831"/>
    </source>
</evidence>
<evidence type="ECO:0000256" key="6">
    <source>
        <dbReference type="ARBA" id="ARBA00023034"/>
    </source>
</evidence>
<gene>
    <name evidence="9" type="ORF">OLC1_LOCUS15984</name>
</gene>
<evidence type="ECO:0000256" key="1">
    <source>
        <dbReference type="ARBA" id="ARBA00004395"/>
    </source>
</evidence>
<dbReference type="EMBL" id="OX459122">
    <property type="protein sequence ID" value="CAI9107745.1"/>
    <property type="molecule type" value="Genomic_DNA"/>
</dbReference>
<evidence type="ECO:0000256" key="4">
    <source>
        <dbReference type="ARBA" id="ARBA00022448"/>
    </source>
</evidence>
<dbReference type="AlphaFoldDB" id="A0AAV1DL39"/>
<keyword evidence="5" id="KW-0653">Protein transport</keyword>
<evidence type="ECO:0000313" key="9">
    <source>
        <dbReference type="EMBL" id="CAI9107745.1"/>
    </source>
</evidence>
<comment type="similarity">
    <text evidence="2">Belongs to the COG7 family.</text>
</comment>
<dbReference type="GO" id="GO:0006886">
    <property type="term" value="P:intracellular protein transport"/>
    <property type="evidence" value="ECO:0007669"/>
    <property type="project" value="InterPro"/>
</dbReference>
<organism evidence="9 10">
    <name type="scientific">Oldenlandia corymbosa var. corymbosa</name>
    <dbReference type="NCBI Taxonomy" id="529605"/>
    <lineage>
        <taxon>Eukaryota</taxon>
        <taxon>Viridiplantae</taxon>
        <taxon>Streptophyta</taxon>
        <taxon>Embryophyta</taxon>
        <taxon>Tracheophyta</taxon>
        <taxon>Spermatophyta</taxon>
        <taxon>Magnoliopsida</taxon>
        <taxon>eudicotyledons</taxon>
        <taxon>Gunneridae</taxon>
        <taxon>Pentapetalae</taxon>
        <taxon>asterids</taxon>
        <taxon>lamiids</taxon>
        <taxon>Gentianales</taxon>
        <taxon>Rubiaceae</taxon>
        <taxon>Rubioideae</taxon>
        <taxon>Spermacoceae</taxon>
        <taxon>Hedyotis-Oldenlandia complex</taxon>
        <taxon>Oldenlandia</taxon>
    </lineage>
</organism>
<dbReference type="PANTHER" id="PTHR21443">
    <property type="entry name" value="CONSERVED OLIGOMERIC GOLGI COMPLEX COMPONENT 7"/>
    <property type="match status" value="1"/>
</dbReference>
<reference evidence="9" key="1">
    <citation type="submission" date="2023-03" db="EMBL/GenBank/DDBJ databases">
        <authorList>
            <person name="Julca I."/>
        </authorList>
    </citation>
    <scope>NUCLEOTIDE SEQUENCE</scope>
</reference>
<accession>A0AAV1DL39</accession>
<dbReference type="GO" id="GO:0006890">
    <property type="term" value="P:retrograde vesicle-mediated transport, Golgi to endoplasmic reticulum"/>
    <property type="evidence" value="ECO:0007669"/>
    <property type="project" value="TreeGrafter"/>
</dbReference>
<dbReference type="PANTHER" id="PTHR21443:SF0">
    <property type="entry name" value="CONSERVED OLIGOMERIC GOLGI COMPLEX SUBUNIT 7"/>
    <property type="match status" value="1"/>
</dbReference>
<keyword evidence="7" id="KW-0472">Membrane</keyword>
<comment type="subcellular location">
    <subcellularLocation>
        <location evidence="1">Golgi apparatus membrane</location>
        <topology evidence="1">Peripheral membrane protein</topology>
    </subcellularLocation>
</comment>
<keyword evidence="4" id="KW-0813">Transport</keyword>
<dbReference type="Pfam" id="PF10191">
    <property type="entry name" value="COG7"/>
    <property type="match status" value="1"/>
</dbReference>
<keyword evidence="10" id="KW-1185">Reference proteome</keyword>
<evidence type="ECO:0000256" key="8">
    <source>
        <dbReference type="ARBA" id="ARBA00031345"/>
    </source>
</evidence>
<sequence>MAETWAAEFANVRNQMQALEDSLHSTLESPLTDALTNRKVDAANDIRSFLITVGGFRSFQLHFTKSPPQIHHHKALFLYLEQEWNWCSQAFPEDYTTLVPNLLIQTMMSTAKSFESRVNLVDVPEGVKLRNKHLDALIQLHSMTETFDRKIRHLFRDVHPNLLLDTLNSIYLPYESFKLRYVRMERAVLSCEVAARILGLRGFSSFISCSGGVQRVDELITEAVRKMTDSIPQVILVVEKAFERCINFTGGSEARELVLVLDDLMQQYVLTFQEILKALRILCGVGKDHHLVGVHIKDLSNQEEYWCFVQATLQILPVANSLSRSFSKFGHSMYHTLTGIRKDLSSLSFGWSIDRNILHELIDPAPDVGSWLQNPASGLAFLRLVGLPDKARKVFNLLEREDYYAYEVLPLTPTRVEAFSDAVNELVYEVLTSQVEQQFKGLSRLPVWTSSTVDDDDEASAVFPQPYATNVGEYLVTLSQKIDGVSEGIRNGIDPDADDANWLARKAEKLATKWKSKVEKAAVALYMEQLRGIEYLTDRGAHQLSVDIEYLNDVLDNMSKWTHSVLIRLYHCLTDPRDELEDTVKILSEHDLPTANRVSKLMRLCLDE</sequence>
<dbReference type="InterPro" id="IPR019335">
    <property type="entry name" value="COG7"/>
</dbReference>
<dbReference type="Proteomes" id="UP001161247">
    <property type="component" value="Chromosome 5"/>
</dbReference>
<evidence type="ECO:0000256" key="7">
    <source>
        <dbReference type="ARBA" id="ARBA00023136"/>
    </source>
</evidence>
<proteinExistence type="inferred from homology"/>